<dbReference type="GO" id="GO:0008124">
    <property type="term" value="F:4-alpha-hydroxytetrahydrobiopterin dehydratase activity"/>
    <property type="evidence" value="ECO:0007669"/>
    <property type="project" value="UniProtKB-EC"/>
</dbReference>
<dbReference type="Pfam" id="PF08242">
    <property type="entry name" value="Methyltransf_12"/>
    <property type="match status" value="1"/>
</dbReference>
<dbReference type="InterPro" id="IPR029063">
    <property type="entry name" value="SAM-dependent_MTases_sf"/>
</dbReference>
<proteinExistence type="inferred from homology"/>
<evidence type="ECO:0000256" key="4">
    <source>
        <dbReference type="ARBA" id="ARBA00023239"/>
    </source>
</evidence>
<dbReference type="CDD" id="cd00488">
    <property type="entry name" value="PCD_DCoH"/>
    <property type="match status" value="1"/>
</dbReference>
<dbReference type="EMBL" id="HBIJ01020862">
    <property type="protein sequence ID" value="CAE0372802.1"/>
    <property type="molecule type" value="Transcribed_RNA"/>
</dbReference>
<dbReference type="Pfam" id="PF01329">
    <property type="entry name" value="Pterin_4a"/>
    <property type="match status" value="1"/>
</dbReference>
<name>A0A7S3K2D0_9STRA</name>
<dbReference type="EC" id="4.2.1.96" evidence="3"/>
<evidence type="ECO:0000313" key="7">
    <source>
        <dbReference type="EMBL" id="CAE0372802.1"/>
    </source>
</evidence>
<dbReference type="PANTHER" id="PTHR12599">
    <property type="entry name" value="PTERIN-4-ALPHA-CARBINOLAMINE DEHYDRATASE"/>
    <property type="match status" value="1"/>
</dbReference>
<protein>
    <recommendedName>
        <fullName evidence="3">4a-hydroxytetrahydrobiopterin dehydratase</fullName>
        <ecNumber evidence="3">4.2.1.96</ecNumber>
    </recommendedName>
    <alternativeName>
        <fullName evidence="5">4-alpha-hydroxy-tetrahydropterin dehydratase</fullName>
    </alternativeName>
</protein>
<dbReference type="CDD" id="cd02440">
    <property type="entry name" value="AdoMet_MTases"/>
    <property type="match status" value="1"/>
</dbReference>
<gene>
    <name evidence="7" type="ORF">ALAG00032_LOCUS13587</name>
</gene>
<dbReference type="InterPro" id="IPR036428">
    <property type="entry name" value="PCD_sf"/>
</dbReference>
<dbReference type="SUPFAM" id="SSF53335">
    <property type="entry name" value="S-adenosyl-L-methionine-dependent methyltransferases"/>
    <property type="match status" value="1"/>
</dbReference>
<accession>A0A7S3K2D0</accession>
<evidence type="ECO:0000256" key="3">
    <source>
        <dbReference type="ARBA" id="ARBA00013252"/>
    </source>
</evidence>
<evidence type="ECO:0000256" key="1">
    <source>
        <dbReference type="ARBA" id="ARBA00001554"/>
    </source>
</evidence>
<dbReference type="SUPFAM" id="SSF55248">
    <property type="entry name" value="PCD-like"/>
    <property type="match status" value="1"/>
</dbReference>
<dbReference type="AlphaFoldDB" id="A0A7S3K2D0"/>
<evidence type="ECO:0000256" key="5">
    <source>
        <dbReference type="ARBA" id="ARBA00030497"/>
    </source>
</evidence>
<dbReference type="GO" id="GO:0006729">
    <property type="term" value="P:tetrahydrobiopterin biosynthetic process"/>
    <property type="evidence" value="ECO:0007669"/>
    <property type="project" value="InterPro"/>
</dbReference>
<comment type="catalytic activity">
    <reaction evidence="1">
        <text>(4aS,6R)-4a-hydroxy-L-erythro-5,6,7,8-tetrahydrobiopterin = (6R)-L-erythro-6,7-dihydrobiopterin + H2O</text>
        <dbReference type="Rhea" id="RHEA:11920"/>
        <dbReference type="ChEBI" id="CHEBI:15377"/>
        <dbReference type="ChEBI" id="CHEBI:15642"/>
        <dbReference type="ChEBI" id="CHEBI:43120"/>
        <dbReference type="EC" id="4.2.1.96"/>
    </reaction>
</comment>
<evidence type="ECO:0000256" key="2">
    <source>
        <dbReference type="ARBA" id="ARBA00006472"/>
    </source>
</evidence>
<sequence length="382" mass="42321">MIIKKMGTITKRCDAPLLKNVREAFEGALSASAWVLSGDEKRIMKKLVAKNWSAAIGFINDVSEIAEKMNHHPDIHLCNYRQVELILTTHASSGLTQIDLDMAQSIDKIQVEFSPKWLREEKAIAEQKNDVYEDEIEFDKEHFVKGLNGDFSIGDTTEILSTFRGVSDTGGGGKFEDPETRDIAAAKNEIIHALCSHAGLGPGQIVADIGAGTGLLTQALSEAVTSSGKIIATDVSPVFLTALRDRLDRLNITNVTLLPATDKDPGIDDTITLDLALLIDVYHHFLFPRTILRKLRSRLSRTAALVVIDFHRDPKRVKSQGEDWVLRHIRADQATFTKEILSVGFTQVAELQLPCLPENYFLIFKKRPLPTIGDSTPGANWI</sequence>
<dbReference type="Gene3D" id="3.40.50.150">
    <property type="entry name" value="Vaccinia Virus protein VP39"/>
    <property type="match status" value="1"/>
</dbReference>
<organism evidence="7">
    <name type="scientific">Aureoumbra lagunensis</name>
    <dbReference type="NCBI Taxonomy" id="44058"/>
    <lineage>
        <taxon>Eukaryota</taxon>
        <taxon>Sar</taxon>
        <taxon>Stramenopiles</taxon>
        <taxon>Ochrophyta</taxon>
        <taxon>Pelagophyceae</taxon>
        <taxon>Pelagomonadales</taxon>
        <taxon>Aureoumbra</taxon>
    </lineage>
</organism>
<dbReference type="PANTHER" id="PTHR12599:SF0">
    <property type="entry name" value="PTERIN-4-ALPHA-CARBINOLAMINE DEHYDRATASE"/>
    <property type="match status" value="1"/>
</dbReference>
<feature type="domain" description="Methyltransferase type 12" evidence="6">
    <location>
        <begin position="208"/>
        <end position="301"/>
    </location>
</feature>
<dbReference type="InterPro" id="IPR001533">
    <property type="entry name" value="Pterin_deHydtase"/>
</dbReference>
<reference evidence="7" key="1">
    <citation type="submission" date="2021-01" db="EMBL/GenBank/DDBJ databases">
        <authorList>
            <person name="Corre E."/>
            <person name="Pelletier E."/>
            <person name="Niang G."/>
            <person name="Scheremetjew M."/>
            <person name="Finn R."/>
            <person name="Kale V."/>
            <person name="Holt S."/>
            <person name="Cochrane G."/>
            <person name="Meng A."/>
            <person name="Brown T."/>
            <person name="Cohen L."/>
        </authorList>
    </citation>
    <scope>NUCLEOTIDE SEQUENCE</scope>
    <source>
        <strain evidence="7">CCMP1510</strain>
    </source>
</reference>
<comment type="similarity">
    <text evidence="2">Belongs to the pterin-4-alpha-carbinolamine dehydratase family.</text>
</comment>
<evidence type="ECO:0000259" key="6">
    <source>
        <dbReference type="Pfam" id="PF08242"/>
    </source>
</evidence>
<keyword evidence="4" id="KW-0456">Lyase</keyword>
<dbReference type="InterPro" id="IPR013217">
    <property type="entry name" value="Methyltransf_12"/>
</dbReference>
<dbReference type="Gene3D" id="3.30.1360.20">
    <property type="entry name" value="Transcriptional coactivator/pterin dehydratase"/>
    <property type="match status" value="1"/>
</dbReference>